<evidence type="ECO:0000313" key="1">
    <source>
        <dbReference type="EMBL" id="THU45145.1"/>
    </source>
</evidence>
<accession>A0A4S8IAS1</accession>
<evidence type="ECO:0000313" key="2">
    <source>
        <dbReference type="Proteomes" id="UP000317650"/>
    </source>
</evidence>
<protein>
    <submittedName>
        <fullName evidence="1">Uncharacterized protein</fullName>
    </submittedName>
</protein>
<organism evidence="1 2">
    <name type="scientific">Musa balbisiana</name>
    <name type="common">Banana</name>
    <dbReference type="NCBI Taxonomy" id="52838"/>
    <lineage>
        <taxon>Eukaryota</taxon>
        <taxon>Viridiplantae</taxon>
        <taxon>Streptophyta</taxon>
        <taxon>Embryophyta</taxon>
        <taxon>Tracheophyta</taxon>
        <taxon>Spermatophyta</taxon>
        <taxon>Magnoliopsida</taxon>
        <taxon>Liliopsida</taxon>
        <taxon>Zingiberales</taxon>
        <taxon>Musaceae</taxon>
        <taxon>Musa</taxon>
    </lineage>
</organism>
<dbReference type="AlphaFoldDB" id="A0A4S8IAS1"/>
<dbReference type="Proteomes" id="UP000317650">
    <property type="component" value="Chromosome 2"/>
</dbReference>
<reference evidence="1 2" key="1">
    <citation type="journal article" date="2019" name="Nat. Plants">
        <title>Genome sequencing of Musa balbisiana reveals subgenome evolution and function divergence in polyploid bananas.</title>
        <authorList>
            <person name="Yao X."/>
        </authorList>
    </citation>
    <scope>NUCLEOTIDE SEQUENCE [LARGE SCALE GENOMIC DNA]</scope>
    <source>
        <strain evidence="2">cv. DH-PKW</strain>
        <tissue evidence="1">Leaves</tissue>
    </source>
</reference>
<gene>
    <name evidence="1" type="ORF">C4D60_Mb02t14780</name>
</gene>
<keyword evidence="2" id="KW-1185">Reference proteome</keyword>
<comment type="caution">
    <text evidence="1">The sequence shown here is derived from an EMBL/GenBank/DDBJ whole genome shotgun (WGS) entry which is preliminary data.</text>
</comment>
<dbReference type="EMBL" id="PYDT01000011">
    <property type="protein sequence ID" value="THU45145.1"/>
    <property type="molecule type" value="Genomic_DNA"/>
</dbReference>
<name>A0A4S8IAS1_MUSBA</name>
<proteinExistence type="predicted"/>
<sequence>MSARVSGPESMDGAAAADVHEYILTSPPKPGGGEFGSFYSSSALRDQRIGNLILVTKMPSSNITHSVLLHR</sequence>